<organism evidence="1">
    <name type="scientific">Spongospora subterranea</name>
    <dbReference type="NCBI Taxonomy" id="70186"/>
    <lineage>
        <taxon>Eukaryota</taxon>
        <taxon>Sar</taxon>
        <taxon>Rhizaria</taxon>
        <taxon>Endomyxa</taxon>
        <taxon>Phytomyxea</taxon>
        <taxon>Plasmodiophorida</taxon>
        <taxon>Plasmodiophoridae</taxon>
        <taxon>Spongospora</taxon>
    </lineage>
</organism>
<accession>A0A0H5RG87</accession>
<dbReference type="EMBL" id="HACM01012294">
    <property type="protein sequence ID" value="CRZ12736.1"/>
    <property type="molecule type" value="Transcribed_RNA"/>
</dbReference>
<evidence type="ECO:0000313" key="1">
    <source>
        <dbReference type="EMBL" id="CRZ12736.1"/>
    </source>
</evidence>
<dbReference type="AlphaFoldDB" id="A0A0H5RG87"/>
<sequence length="133" mass="15122">MLKLFPPRHQLDKTVEAIVIECDNTSAVAFEPDHPAWLELLTVERRSECLVSDEHFNLSHPKSFIIHCNVLPRPVFHNDWLENPFPSVVLPLSRLRIGDTVLVSFAFPCHVSVQGTIKAWLGPFSVLTQTGRR</sequence>
<proteinExistence type="predicted"/>
<name>A0A0H5RG87_9EUKA</name>
<protein>
    <submittedName>
        <fullName evidence="1">Uncharacterized protein</fullName>
    </submittedName>
</protein>
<reference evidence="1" key="1">
    <citation type="submission" date="2015-04" db="EMBL/GenBank/DDBJ databases">
        <title>The genome sequence of the plant pathogenic Rhizarian Plasmodiophora brassicae reveals insights in its biotrophic life cycle and the origin of chitin synthesis.</title>
        <authorList>
            <person name="Schwelm A."/>
            <person name="Fogelqvist J."/>
            <person name="Knaust A."/>
            <person name="Julke S."/>
            <person name="Lilja T."/>
            <person name="Dhandapani V."/>
            <person name="Bonilla-Rosso G."/>
            <person name="Karlsson M."/>
            <person name="Shevchenko A."/>
            <person name="Choi S.R."/>
            <person name="Kim H.G."/>
            <person name="Park J.Y."/>
            <person name="Lim Y.P."/>
            <person name="Ludwig-Muller J."/>
            <person name="Dixelius C."/>
        </authorList>
    </citation>
    <scope>NUCLEOTIDE SEQUENCE</scope>
    <source>
        <tissue evidence="1">Potato root galls</tissue>
    </source>
</reference>